<organism evidence="1 2">
    <name type="scientific">Vibrio phage phi-Grn1</name>
    <dbReference type="NCBI Taxonomy" id="1747713"/>
    <lineage>
        <taxon>Viruses</taxon>
        <taxon>Duplodnaviria</taxon>
        <taxon>Heunggongvirae</taxon>
        <taxon>Uroviricota</taxon>
        <taxon>Caudoviricetes</taxon>
        <taxon>Pantevenvirales</taxon>
        <taxon>Straboviridae</taxon>
        <taxon>Schizotequatrovirus</taxon>
        <taxon>Schizotequatrovirus valkk3</taxon>
    </lineage>
</organism>
<dbReference type="EMBL" id="KT919972">
    <property type="protein sequence ID" value="ALP47305.1"/>
    <property type="molecule type" value="Genomic_DNA"/>
</dbReference>
<gene>
    <name evidence="1" type="ORF">phiGrn1_0307</name>
</gene>
<sequence length="64" mass="7430">MNQVEKMLLENASLKEALGNTLTHIEQLENSMARMGVDEVVHEDLPRDLPEWDFQEYVRLSNDS</sequence>
<dbReference type="Proteomes" id="UP000230575">
    <property type="component" value="Segment"/>
</dbReference>
<reference evidence="1 2" key="1">
    <citation type="journal article" date="2016" name="Front. Microbiol.">
        <title>Comparative Functional Genomic Analysis of Two Vibrio Phages Reveals Complex Metabolic Interactions with the Host Cell.</title>
        <authorList>
            <person name="Skliros D."/>
            <person name="Kalatzis P.G."/>
            <person name="Katharios P."/>
            <person name="Flemetakis E."/>
        </authorList>
    </citation>
    <scope>NUCLEOTIDE SEQUENCE [LARGE SCALE GENOMIC DNA]</scope>
</reference>
<accession>A0A126HHD3</accession>
<evidence type="ECO:0000313" key="2">
    <source>
        <dbReference type="Proteomes" id="UP000230575"/>
    </source>
</evidence>
<proteinExistence type="predicted"/>
<name>A0A126HHD3_9CAUD</name>
<evidence type="ECO:0000313" key="1">
    <source>
        <dbReference type="EMBL" id="ALP47305.1"/>
    </source>
</evidence>
<protein>
    <submittedName>
        <fullName evidence="1">Uncharacterized protein</fullName>
    </submittedName>
</protein>